<accession>A0A6N7XQY6</accession>
<protein>
    <recommendedName>
        <fullName evidence="3">TATA-box binding protein</fullName>
    </recommendedName>
</protein>
<dbReference type="EMBL" id="VUNQ01000002">
    <property type="protein sequence ID" value="MSU00157.1"/>
    <property type="molecule type" value="Genomic_DNA"/>
</dbReference>
<reference evidence="1 2" key="1">
    <citation type="submission" date="2019-09" db="EMBL/GenBank/DDBJ databases">
        <title>In-depth cultivation of the pig gut microbiome towards novel bacterial diversity and tailored functional studies.</title>
        <authorList>
            <person name="Wylensek D."/>
            <person name="Hitch T.C.A."/>
            <person name="Clavel T."/>
        </authorList>
    </citation>
    <scope>NUCLEOTIDE SEQUENCE [LARGE SCALE GENOMIC DNA]</scope>
    <source>
        <strain evidence="1 2">WCA3-693-APC-4?</strain>
    </source>
</reference>
<name>A0A6N7XQY6_9FIRM</name>
<proteinExistence type="predicted"/>
<evidence type="ECO:0000313" key="2">
    <source>
        <dbReference type="Proteomes" id="UP000469523"/>
    </source>
</evidence>
<dbReference type="InterPro" id="IPR036209">
    <property type="entry name" value="YwmB-like_sf"/>
</dbReference>
<evidence type="ECO:0000313" key="1">
    <source>
        <dbReference type="EMBL" id="MSU00157.1"/>
    </source>
</evidence>
<dbReference type="RefSeq" id="WP_154438427.1">
    <property type="nucleotide sequence ID" value="NZ_JAHLPJ010000001.1"/>
</dbReference>
<dbReference type="AlphaFoldDB" id="A0A6N7XQY6"/>
<evidence type="ECO:0008006" key="3">
    <source>
        <dbReference type="Google" id="ProtNLM"/>
    </source>
</evidence>
<comment type="caution">
    <text evidence="1">The sequence shown here is derived from an EMBL/GenBank/DDBJ whole genome shotgun (WGS) entry which is preliminary data.</text>
</comment>
<gene>
    <name evidence="1" type="ORF">FYJ83_01580</name>
</gene>
<dbReference type="Gene3D" id="3.30.360.40">
    <property type="entry name" value="YwmB-like"/>
    <property type="match status" value="1"/>
</dbReference>
<dbReference type="Pfam" id="PF08680">
    <property type="entry name" value="DUF1779"/>
    <property type="match status" value="1"/>
</dbReference>
<organism evidence="1 2">
    <name type="scientific">Tissierella pigra</name>
    <dbReference type="NCBI Taxonomy" id="2607614"/>
    <lineage>
        <taxon>Bacteria</taxon>
        <taxon>Bacillati</taxon>
        <taxon>Bacillota</taxon>
        <taxon>Tissierellia</taxon>
        <taxon>Tissierellales</taxon>
        <taxon>Tissierellaceae</taxon>
        <taxon>Tissierella</taxon>
    </lineage>
</organism>
<dbReference type="SUPFAM" id="SSF143842">
    <property type="entry name" value="YwmB-like"/>
    <property type="match status" value="1"/>
</dbReference>
<dbReference type="InterPro" id="IPR014794">
    <property type="entry name" value="DUF1779"/>
</dbReference>
<sequence length="265" mass="30190">MKKLILFAIILSLLIPTITMAGKKYNEEDILQGILQRLEGEFKEGDLNMGGIILDRLISKDEMEDISKKVINELGITGVEIDPYIDDVDITEEEGKYFIRQYTEEFESRHLIVYGYDINKNMIEFTIASYSSPDCTQEETTLFINLIKHKQNFSINGIIEKVTSIFKSYGKPLETTTCIIGTLEGKVSGKELKKDAAKSVMKYKGKIVEEYVDESIVSYTAYTPLIESSIFSGDKKVNLNLAVRYNEYEDKTYIWIGTPIITIGY</sequence>
<keyword evidence="2" id="KW-1185">Reference proteome</keyword>
<dbReference type="Proteomes" id="UP000469523">
    <property type="component" value="Unassembled WGS sequence"/>
</dbReference>